<protein>
    <submittedName>
        <fullName evidence="1">Uncharacterized protein</fullName>
    </submittedName>
</protein>
<evidence type="ECO:0000313" key="2">
    <source>
        <dbReference type="Proteomes" id="UP000011713"/>
    </source>
</evidence>
<dbReference type="AlphaFoldDB" id="M4C2D3"/>
<accession>M4C2D3</accession>
<sequence length="76" mass="8541">MLVKSFFDWSKQIAGTMTSSRLVRLTSPYRGRSKYPNLKHYLSSFVSSSTQLYINSAFESCSAIPLITQTQIIVSA</sequence>
<keyword evidence="2" id="KW-1185">Reference proteome</keyword>
<dbReference type="EnsemblProtists" id="HpaT813248">
    <property type="protein sequence ID" value="HpaP813248"/>
    <property type="gene ID" value="HpaG813248"/>
</dbReference>
<reference evidence="2" key="1">
    <citation type="journal article" date="2010" name="Science">
        <title>Signatures of adaptation to obligate biotrophy in the Hyaloperonospora arabidopsidis genome.</title>
        <authorList>
            <person name="Baxter L."/>
            <person name="Tripathy S."/>
            <person name="Ishaque N."/>
            <person name="Boot N."/>
            <person name="Cabral A."/>
            <person name="Kemen E."/>
            <person name="Thines M."/>
            <person name="Ah-Fong A."/>
            <person name="Anderson R."/>
            <person name="Badejoko W."/>
            <person name="Bittner-Eddy P."/>
            <person name="Boore J.L."/>
            <person name="Chibucos M.C."/>
            <person name="Coates M."/>
            <person name="Dehal P."/>
            <person name="Delehaunty K."/>
            <person name="Dong S."/>
            <person name="Downton P."/>
            <person name="Dumas B."/>
            <person name="Fabro G."/>
            <person name="Fronick C."/>
            <person name="Fuerstenberg S.I."/>
            <person name="Fulton L."/>
            <person name="Gaulin E."/>
            <person name="Govers F."/>
            <person name="Hughes L."/>
            <person name="Humphray S."/>
            <person name="Jiang R.H."/>
            <person name="Judelson H."/>
            <person name="Kamoun S."/>
            <person name="Kyung K."/>
            <person name="Meijer H."/>
            <person name="Minx P."/>
            <person name="Morris P."/>
            <person name="Nelson J."/>
            <person name="Phuntumart V."/>
            <person name="Qutob D."/>
            <person name="Rehmany A."/>
            <person name="Rougon-Cardoso A."/>
            <person name="Ryden P."/>
            <person name="Torto-Alalibo T."/>
            <person name="Studholme D."/>
            <person name="Wang Y."/>
            <person name="Win J."/>
            <person name="Wood J."/>
            <person name="Clifton S.W."/>
            <person name="Rogers J."/>
            <person name="Van den Ackerveken G."/>
            <person name="Jones J.D."/>
            <person name="McDowell J.M."/>
            <person name="Beynon J."/>
            <person name="Tyler B.M."/>
        </authorList>
    </citation>
    <scope>NUCLEOTIDE SEQUENCE [LARGE SCALE GENOMIC DNA]</scope>
    <source>
        <strain evidence="2">Emoy2</strain>
    </source>
</reference>
<reference evidence="1" key="2">
    <citation type="submission" date="2015-06" db="UniProtKB">
        <authorList>
            <consortium name="EnsemblProtists"/>
        </authorList>
    </citation>
    <scope>IDENTIFICATION</scope>
    <source>
        <strain evidence="1">Emoy2</strain>
    </source>
</reference>
<evidence type="ECO:0000313" key="1">
    <source>
        <dbReference type="EnsemblProtists" id="HpaP813248"/>
    </source>
</evidence>
<dbReference type="VEuPathDB" id="FungiDB:HpaG813248"/>
<dbReference type="HOGENOM" id="CLU_2659819_0_0_1"/>
<name>M4C2D3_HYAAE</name>
<proteinExistence type="predicted"/>
<dbReference type="InParanoid" id="M4C2D3"/>
<organism evidence="1 2">
    <name type="scientific">Hyaloperonospora arabidopsidis (strain Emoy2)</name>
    <name type="common">Downy mildew agent</name>
    <name type="synonym">Peronospora arabidopsidis</name>
    <dbReference type="NCBI Taxonomy" id="559515"/>
    <lineage>
        <taxon>Eukaryota</taxon>
        <taxon>Sar</taxon>
        <taxon>Stramenopiles</taxon>
        <taxon>Oomycota</taxon>
        <taxon>Peronosporomycetes</taxon>
        <taxon>Peronosporales</taxon>
        <taxon>Peronosporaceae</taxon>
        <taxon>Hyaloperonospora</taxon>
    </lineage>
</organism>
<dbReference type="Proteomes" id="UP000011713">
    <property type="component" value="Unassembled WGS sequence"/>
</dbReference>
<dbReference type="EMBL" id="JH598124">
    <property type="status" value="NOT_ANNOTATED_CDS"/>
    <property type="molecule type" value="Genomic_DNA"/>
</dbReference>